<reference evidence="3" key="2">
    <citation type="submission" date="2025-08" db="UniProtKB">
        <authorList>
            <consortium name="RefSeq"/>
        </authorList>
    </citation>
    <scope>IDENTIFICATION</scope>
    <source>
        <tissue evidence="3">Whole plant</tissue>
    </source>
</reference>
<feature type="transmembrane region" description="Helical" evidence="1">
    <location>
        <begin position="88"/>
        <end position="108"/>
    </location>
</feature>
<sequence length="109" mass="12319">MDTTQRNEAPMREGNEDVAAKFKESLEIIVIYLNLQLSLISFFKDDKAGQDFFTNHPKVVMAMVFFIELLFFVGLLGTMLGGRVSMKILRWIILVLGGVSSVLVQTMMI</sequence>
<dbReference type="KEGG" id="adu:110274381"/>
<gene>
    <name evidence="3" type="primary">LOC110274381</name>
</gene>
<dbReference type="GeneID" id="110274381"/>
<evidence type="ECO:0000313" key="2">
    <source>
        <dbReference type="Proteomes" id="UP000515211"/>
    </source>
</evidence>
<accession>A0A6P5MFM7</accession>
<dbReference type="AlphaFoldDB" id="A0A6P5MFM7"/>
<dbReference type="RefSeq" id="XP_020984059.1">
    <property type="nucleotide sequence ID" value="XM_021128400.2"/>
</dbReference>
<keyword evidence="1" id="KW-0812">Transmembrane</keyword>
<keyword evidence="2" id="KW-1185">Reference proteome</keyword>
<keyword evidence="1" id="KW-1133">Transmembrane helix</keyword>
<proteinExistence type="predicted"/>
<keyword evidence="1" id="KW-0472">Membrane</keyword>
<name>A0A6P5MFM7_ARADU</name>
<reference evidence="2" key="1">
    <citation type="journal article" date="2016" name="Nat. Genet.">
        <title>The genome sequences of Arachis duranensis and Arachis ipaensis, the diploid ancestors of cultivated peanut.</title>
        <authorList>
            <person name="Bertioli D.J."/>
            <person name="Cannon S.B."/>
            <person name="Froenicke L."/>
            <person name="Huang G."/>
            <person name="Farmer A.D."/>
            <person name="Cannon E.K."/>
            <person name="Liu X."/>
            <person name="Gao D."/>
            <person name="Clevenger J."/>
            <person name="Dash S."/>
            <person name="Ren L."/>
            <person name="Moretzsohn M.C."/>
            <person name="Shirasawa K."/>
            <person name="Huang W."/>
            <person name="Vidigal B."/>
            <person name="Abernathy B."/>
            <person name="Chu Y."/>
            <person name="Niederhuth C.E."/>
            <person name="Umale P."/>
            <person name="Araujo A.C."/>
            <person name="Kozik A."/>
            <person name="Kim K.D."/>
            <person name="Burow M.D."/>
            <person name="Varshney R.K."/>
            <person name="Wang X."/>
            <person name="Zhang X."/>
            <person name="Barkley N."/>
            <person name="Guimaraes P.M."/>
            <person name="Isobe S."/>
            <person name="Guo B."/>
            <person name="Liao B."/>
            <person name="Stalker H.T."/>
            <person name="Schmitz R.J."/>
            <person name="Scheffler B.E."/>
            <person name="Leal-Bertioli S.C."/>
            <person name="Xun X."/>
            <person name="Jackson S.A."/>
            <person name="Michelmore R."/>
            <person name="Ozias-Akins P."/>
        </authorList>
    </citation>
    <scope>NUCLEOTIDE SEQUENCE [LARGE SCALE GENOMIC DNA]</scope>
    <source>
        <strain evidence="2">cv. V14167</strain>
    </source>
</reference>
<feature type="transmembrane region" description="Helical" evidence="1">
    <location>
        <begin position="59"/>
        <end position="81"/>
    </location>
</feature>
<organism evidence="2 3">
    <name type="scientific">Arachis duranensis</name>
    <name type="common">Wild peanut</name>
    <dbReference type="NCBI Taxonomy" id="130453"/>
    <lineage>
        <taxon>Eukaryota</taxon>
        <taxon>Viridiplantae</taxon>
        <taxon>Streptophyta</taxon>
        <taxon>Embryophyta</taxon>
        <taxon>Tracheophyta</taxon>
        <taxon>Spermatophyta</taxon>
        <taxon>Magnoliopsida</taxon>
        <taxon>eudicotyledons</taxon>
        <taxon>Gunneridae</taxon>
        <taxon>Pentapetalae</taxon>
        <taxon>rosids</taxon>
        <taxon>fabids</taxon>
        <taxon>Fabales</taxon>
        <taxon>Fabaceae</taxon>
        <taxon>Papilionoideae</taxon>
        <taxon>50 kb inversion clade</taxon>
        <taxon>dalbergioids sensu lato</taxon>
        <taxon>Dalbergieae</taxon>
        <taxon>Pterocarpus clade</taxon>
        <taxon>Arachis</taxon>
    </lineage>
</organism>
<evidence type="ECO:0000313" key="3">
    <source>
        <dbReference type="RefSeq" id="XP_020984059.1"/>
    </source>
</evidence>
<protein>
    <submittedName>
        <fullName evidence="3">Uncharacterized protein LOC110274381</fullName>
    </submittedName>
</protein>
<dbReference type="Proteomes" id="UP000515211">
    <property type="component" value="Chromosome 8"/>
</dbReference>
<evidence type="ECO:0000256" key="1">
    <source>
        <dbReference type="SAM" id="Phobius"/>
    </source>
</evidence>